<keyword evidence="2" id="KW-0479">Metal-binding</keyword>
<organism evidence="3 4">
    <name type="scientific">Dactylosporangium salmoneum</name>
    <dbReference type="NCBI Taxonomy" id="53361"/>
    <lineage>
        <taxon>Bacteria</taxon>
        <taxon>Bacillati</taxon>
        <taxon>Actinomycetota</taxon>
        <taxon>Actinomycetes</taxon>
        <taxon>Micromonosporales</taxon>
        <taxon>Micromonosporaceae</taxon>
        <taxon>Dactylosporangium</taxon>
    </lineage>
</organism>
<keyword evidence="2" id="KW-0349">Heme</keyword>
<dbReference type="EMBL" id="BAAARV010000086">
    <property type="protein sequence ID" value="GAA2380197.1"/>
    <property type="molecule type" value="Genomic_DNA"/>
</dbReference>
<dbReference type="Gene3D" id="1.10.630.10">
    <property type="entry name" value="Cytochrome P450"/>
    <property type="match status" value="1"/>
</dbReference>
<proteinExistence type="inferred from homology"/>
<dbReference type="InterPro" id="IPR001128">
    <property type="entry name" value="Cyt_P450"/>
</dbReference>
<dbReference type="PROSITE" id="PS00086">
    <property type="entry name" value="CYTOCHROME_P450"/>
    <property type="match status" value="1"/>
</dbReference>
<dbReference type="PRINTS" id="PR00359">
    <property type="entry name" value="BP450"/>
</dbReference>
<evidence type="ECO:0000256" key="2">
    <source>
        <dbReference type="RuleBase" id="RU000461"/>
    </source>
</evidence>
<dbReference type="SUPFAM" id="SSF48264">
    <property type="entry name" value="Cytochrome P450"/>
    <property type="match status" value="1"/>
</dbReference>
<keyword evidence="2" id="KW-0560">Oxidoreductase</keyword>
<dbReference type="Proteomes" id="UP001501444">
    <property type="component" value="Unassembled WGS sequence"/>
</dbReference>
<dbReference type="PANTHER" id="PTHR46696:SF1">
    <property type="entry name" value="CYTOCHROME P450 YJIB-RELATED"/>
    <property type="match status" value="1"/>
</dbReference>
<protein>
    <submittedName>
        <fullName evidence="3">Cytochrome P450</fullName>
    </submittedName>
</protein>
<accession>A0ABN3HH54</accession>
<evidence type="ECO:0000313" key="4">
    <source>
        <dbReference type="Proteomes" id="UP001501444"/>
    </source>
</evidence>
<evidence type="ECO:0000256" key="1">
    <source>
        <dbReference type="ARBA" id="ARBA00010617"/>
    </source>
</evidence>
<gene>
    <name evidence="3" type="ORF">GCM10010170_087250</name>
</gene>
<dbReference type="CDD" id="cd20625">
    <property type="entry name" value="CYP164-like"/>
    <property type="match status" value="1"/>
</dbReference>
<dbReference type="InterPro" id="IPR036396">
    <property type="entry name" value="Cyt_P450_sf"/>
</dbReference>
<keyword evidence="2" id="KW-0408">Iron</keyword>
<dbReference type="InterPro" id="IPR002397">
    <property type="entry name" value="Cyt_P450_B"/>
</dbReference>
<sequence length="414" mass="46393">MTEPTAPTIAFDPTDPAFLADPYPILDAVRESDTPVAYAPAIDKWIVTRHADVRACQREARLGRVFDHMYTPEQISAQPRDPRWVNFWEAERFSLLELEPPAHDRIRSLVSAAFTPRRVLDLRQPARQRAAELLSPLRERASFDLLHDYAMPYSISIICELLGADRSYEQLFLDWAHSMVRMYEVDTSEQHAAEADQAARDFVACIRELIADTRRSPRDGLISALVSVHDEDDTLSEAEIISTVIVLLNAGHEATVNTTGNGIAALLTHPDQWQRLLAGEVEPRQAIEELIRWNPPLQMFERWALTEDITIGGVAIPFGAKVAMLYGAANRDPRVFDHPERLDIGRANASRHVNFGGGIHACLGAPLARIELEASFSLIRELCPDLRLVSEPKHTNAFVIWGYEAVQVSAQRAA</sequence>
<keyword evidence="2" id="KW-0503">Monooxygenase</keyword>
<evidence type="ECO:0000313" key="3">
    <source>
        <dbReference type="EMBL" id="GAA2380197.1"/>
    </source>
</evidence>
<reference evidence="3 4" key="1">
    <citation type="journal article" date="2019" name="Int. J. Syst. Evol. Microbiol.">
        <title>The Global Catalogue of Microorganisms (GCM) 10K type strain sequencing project: providing services to taxonomists for standard genome sequencing and annotation.</title>
        <authorList>
            <consortium name="The Broad Institute Genomics Platform"/>
            <consortium name="The Broad Institute Genome Sequencing Center for Infectious Disease"/>
            <person name="Wu L."/>
            <person name="Ma J."/>
        </authorList>
    </citation>
    <scope>NUCLEOTIDE SEQUENCE [LARGE SCALE GENOMIC DNA]</scope>
    <source>
        <strain evidence="3 4">JCM 3272</strain>
    </source>
</reference>
<dbReference type="RefSeq" id="WP_344618552.1">
    <property type="nucleotide sequence ID" value="NZ_BAAARV010000086.1"/>
</dbReference>
<dbReference type="PANTHER" id="PTHR46696">
    <property type="entry name" value="P450, PUTATIVE (EUROFUNG)-RELATED"/>
    <property type="match status" value="1"/>
</dbReference>
<comment type="similarity">
    <text evidence="1 2">Belongs to the cytochrome P450 family.</text>
</comment>
<dbReference type="InterPro" id="IPR017972">
    <property type="entry name" value="Cyt_P450_CS"/>
</dbReference>
<dbReference type="Pfam" id="PF00067">
    <property type="entry name" value="p450"/>
    <property type="match status" value="2"/>
</dbReference>
<comment type="caution">
    <text evidence="3">The sequence shown here is derived from an EMBL/GenBank/DDBJ whole genome shotgun (WGS) entry which is preliminary data.</text>
</comment>
<keyword evidence="4" id="KW-1185">Reference proteome</keyword>
<name>A0ABN3HH54_9ACTN</name>